<keyword evidence="2" id="KW-1133">Transmembrane helix</keyword>
<sequence>MPETNQVPALPSGTPCYNVSTVVVLCTMTVSTYNALELLLLIFTTFRTYSGLYFWSLFITSLGVIPYNIGFLSFYFDFMVAWAGSLFDSVGWVSMVTGESVVLYSRLHLIVQNRRVLHWIKWMIIIDAIALHIPTTVVLFASAYGSDQANATAAWVHLERIQMTIFCTQEFIISGLYVYETVRLLKFVHMGTQTRRTMWQLFTINVIIVLLDIGLLAVEYKNLLNYERTFKSVVYTIKLKLEFAILNKLIQIVGQGTSRNSVLQHVDGGEHDGNTHRSSSGRGIGGGDSTLVRSEDVPEVKSRVRIQGRVNAASSSSSGHVEGNISTSPKGNKNDHPEVHHIENAMSGTRMVDPGSHHRDSALEEGYQEAETGSGTLSLVRGQLERYKQSVHQVQNERSDDEVDTDSLFDYAEAMRQISRSEPHDIGKVQSIGEKKGGH</sequence>
<feature type="transmembrane region" description="Helical" evidence="2">
    <location>
        <begin position="199"/>
        <end position="218"/>
    </location>
</feature>
<feature type="compositionally biased region" description="Polar residues" evidence="1">
    <location>
        <begin position="312"/>
        <end position="331"/>
    </location>
</feature>
<evidence type="ECO:0000313" key="5">
    <source>
        <dbReference type="Proteomes" id="UP001345827"/>
    </source>
</evidence>
<evidence type="ECO:0000256" key="2">
    <source>
        <dbReference type="SAM" id="Phobius"/>
    </source>
</evidence>
<feature type="transmembrane region" description="Helical" evidence="2">
    <location>
        <begin position="82"/>
        <end position="107"/>
    </location>
</feature>
<feature type="region of interest" description="Disordered" evidence="1">
    <location>
        <begin position="416"/>
        <end position="439"/>
    </location>
</feature>
<feature type="domain" description="DUF7703" evidence="3">
    <location>
        <begin position="19"/>
        <end position="252"/>
    </location>
</feature>
<dbReference type="EMBL" id="JAXLQG010000009">
    <property type="protein sequence ID" value="KAK5535946.1"/>
    <property type="molecule type" value="Genomic_DNA"/>
</dbReference>
<feature type="transmembrane region" description="Helical" evidence="2">
    <location>
        <begin position="20"/>
        <end position="43"/>
    </location>
</feature>
<keyword evidence="5" id="KW-1185">Reference proteome</keyword>
<reference evidence="4 5" key="1">
    <citation type="submission" date="2023-06" db="EMBL/GenBank/DDBJ databases">
        <title>Black Yeasts Isolated from many extreme environments.</title>
        <authorList>
            <person name="Coleine C."/>
            <person name="Stajich J.E."/>
            <person name="Selbmann L."/>
        </authorList>
    </citation>
    <scope>NUCLEOTIDE SEQUENCE [LARGE SCALE GENOMIC DNA]</scope>
    <source>
        <strain evidence="4 5">CCFEE 5887</strain>
    </source>
</reference>
<protein>
    <recommendedName>
        <fullName evidence="3">DUF7703 domain-containing protein</fullName>
    </recommendedName>
</protein>
<evidence type="ECO:0000259" key="3">
    <source>
        <dbReference type="Pfam" id="PF24802"/>
    </source>
</evidence>
<proteinExistence type="predicted"/>
<dbReference type="AlphaFoldDB" id="A0AAV9Q6D5"/>
<feature type="region of interest" description="Disordered" evidence="1">
    <location>
        <begin position="263"/>
        <end position="375"/>
    </location>
</feature>
<feature type="transmembrane region" description="Helical" evidence="2">
    <location>
        <begin position="161"/>
        <end position="179"/>
    </location>
</feature>
<evidence type="ECO:0000313" key="4">
    <source>
        <dbReference type="EMBL" id="KAK5535946.1"/>
    </source>
</evidence>
<dbReference type="Pfam" id="PF24802">
    <property type="entry name" value="DUF7703"/>
    <property type="match status" value="1"/>
</dbReference>
<evidence type="ECO:0000256" key="1">
    <source>
        <dbReference type="SAM" id="MobiDB-lite"/>
    </source>
</evidence>
<comment type="caution">
    <text evidence="4">The sequence shown here is derived from an EMBL/GenBank/DDBJ whole genome shotgun (WGS) entry which is preliminary data.</text>
</comment>
<dbReference type="Proteomes" id="UP001345827">
    <property type="component" value="Unassembled WGS sequence"/>
</dbReference>
<dbReference type="InterPro" id="IPR056120">
    <property type="entry name" value="DUF7703"/>
</dbReference>
<keyword evidence="2" id="KW-0472">Membrane</keyword>
<dbReference type="PANTHER" id="PTHR37013:SF3">
    <property type="entry name" value="INTEGRAL MEMBRANE PROTEIN (AFU_ORTHOLOGUE AFUA_1G05950)"/>
    <property type="match status" value="1"/>
</dbReference>
<organism evidence="4 5">
    <name type="scientific">Vermiconidia calcicola</name>
    <dbReference type="NCBI Taxonomy" id="1690605"/>
    <lineage>
        <taxon>Eukaryota</taxon>
        <taxon>Fungi</taxon>
        <taxon>Dikarya</taxon>
        <taxon>Ascomycota</taxon>
        <taxon>Pezizomycotina</taxon>
        <taxon>Dothideomycetes</taxon>
        <taxon>Dothideomycetidae</taxon>
        <taxon>Mycosphaerellales</taxon>
        <taxon>Extremaceae</taxon>
        <taxon>Vermiconidia</taxon>
    </lineage>
</organism>
<name>A0AAV9Q6D5_9PEZI</name>
<accession>A0AAV9Q6D5</accession>
<feature type="transmembrane region" description="Helical" evidence="2">
    <location>
        <begin position="52"/>
        <end position="76"/>
    </location>
</feature>
<dbReference type="PANTHER" id="PTHR37013">
    <property type="entry name" value="INTEGRAL MEMBRANE PROTEIN (AFU_ORTHOLOGUE AFUA_1G05950)-RELATED"/>
    <property type="match status" value="1"/>
</dbReference>
<gene>
    <name evidence="4" type="ORF">LTR25_005848</name>
</gene>
<feature type="compositionally biased region" description="Basic and acidic residues" evidence="1">
    <location>
        <begin position="332"/>
        <end position="343"/>
    </location>
</feature>
<feature type="transmembrane region" description="Helical" evidence="2">
    <location>
        <begin position="119"/>
        <end position="141"/>
    </location>
</feature>
<keyword evidence="2" id="KW-0812">Transmembrane</keyword>
<feature type="compositionally biased region" description="Basic and acidic residues" evidence="1">
    <location>
        <begin position="419"/>
        <end position="439"/>
    </location>
</feature>
<feature type="compositionally biased region" description="Basic and acidic residues" evidence="1">
    <location>
        <begin position="293"/>
        <end position="302"/>
    </location>
</feature>